<keyword evidence="1" id="KW-1133">Transmembrane helix</keyword>
<organism evidence="2 3">
    <name type="scientific">Marinospirillum alkaliphilum DSM 21637</name>
    <dbReference type="NCBI Taxonomy" id="1122209"/>
    <lineage>
        <taxon>Bacteria</taxon>
        <taxon>Pseudomonadati</taxon>
        <taxon>Pseudomonadota</taxon>
        <taxon>Gammaproteobacteria</taxon>
        <taxon>Oceanospirillales</taxon>
        <taxon>Oceanospirillaceae</taxon>
        <taxon>Marinospirillum</taxon>
    </lineage>
</organism>
<protein>
    <submittedName>
        <fullName evidence="2">Uncharacterized protein</fullName>
    </submittedName>
</protein>
<keyword evidence="3" id="KW-1185">Reference proteome</keyword>
<evidence type="ECO:0000313" key="3">
    <source>
        <dbReference type="Proteomes" id="UP000182350"/>
    </source>
</evidence>
<dbReference type="Proteomes" id="UP000182350">
    <property type="component" value="Unassembled WGS sequence"/>
</dbReference>
<dbReference type="AlphaFoldDB" id="A0A1K1ZAR7"/>
<gene>
    <name evidence="2" type="ORF">SAMN02745752_02602</name>
</gene>
<feature type="transmembrane region" description="Helical" evidence="1">
    <location>
        <begin position="12"/>
        <end position="31"/>
    </location>
</feature>
<evidence type="ECO:0000256" key="1">
    <source>
        <dbReference type="SAM" id="Phobius"/>
    </source>
</evidence>
<name>A0A1K1ZAR7_9GAMM</name>
<dbReference type="EMBL" id="FPJW01000010">
    <property type="protein sequence ID" value="SFX70621.1"/>
    <property type="molecule type" value="Genomic_DNA"/>
</dbReference>
<accession>A0A1K1ZAR7</accession>
<reference evidence="2 3" key="1">
    <citation type="submission" date="2016-11" db="EMBL/GenBank/DDBJ databases">
        <authorList>
            <person name="Jaros S."/>
            <person name="Januszkiewicz K."/>
            <person name="Wedrychowicz H."/>
        </authorList>
    </citation>
    <scope>NUCLEOTIDE SEQUENCE [LARGE SCALE GENOMIC DNA]</scope>
    <source>
        <strain evidence="2 3">DSM 21637</strain>
    </source>
</reference>
<dbReference type="OrthoDB" id="5917490at2"/>
<sequence length="170" mass="19587">MTRTRSRKPYPLNFFILVTLLSILLVIWYVSDYLRDHQQDRVNWHLSEQCELPGPSCQVSLPHARSLRFTLHSEDPRPLELLPITVQLEGFSAAELEQLKLEVDLQGRDMYMGYNRTTMMHQGGGVFTATPLLSLCTDSVMVWRASILVNQQGINLQPTWGSYFDFTVIQ</sequence>
<keyword evidence="1" id="KW-0812">Transmembrane</keyword>
<dbReference type="STRING" id="1122209.SAMN02745752_02602"/>
<dbReference type="RefSeq" id="WP_072326926.1">
    <property type="nucleotide sequence ID" value="NZ_FPJW01000010.1"/>
</dbReference>
<keyword evidence="1" id="KW-0472">Membrane</keyword>
<proteinExistence type="predicted"/>
<evidence type="ECO:0000313" key="2">
    <source>
        <dbReference type="EMBL" id="SFX70621.1"/>
    </source>
</evidence>